<evidence type="ECO:0000256" key="1">
    <source>
        <dbReference type="ARBA" id="ARBA00004549"/>
    </source>
</evidence>
<evidence type="ECO:0000256" key="10">
    <source>
        <dbReference type="ARBA" id="ARBA00023140"/>
    </source>
</evidence>
<dbReference type="PROSITE" id="PS50002">
    <property type="entry name" value="SH3"/>
    <property type="match status" value="1"/>
</dbReference>
<feature type="region of interest" description="Disordered" evidence="15">
    <location>
        <begin position="1"/>
        <end position="67"/>
    </location>
</feature>
<feature type="compositionally biased region" description="Low complexity" evidence="15">
    <location>
        <begin position="16"/>
        <end position="58"/>
    </location>
</feature>
<dbReference type="GO" id="GO:0005778">
    <property type="term" value="C:peroxisomal membrane"/>
    <property type="evidence" value="ECO:0007669"/>
    <property type="project" value="UniProtKB-SubCell"/>
</dbReference>
<evidence type="ECO:0000256" key="14">
    <source>
        <dbReference type="PROSITE-ProRule" id="PRU00192"/>
    </source>
</evidence>
<protein>
    <recommendedName>
        <fullName evidence="12">Peroxisomal membrane protein PEX13</fullName>
    </recommendedName>
    <alternativeName>
        <fullName evidence="11">Peroxin-13</fullName>
    </alternativeName>
</protein>
<dbReference type="Gene3D" id="2.30.30.40">
    <property type="entry name" value="SH3 Domains"/>
    <property type="match status" value="1"/>
</dbReference>
<comment type="similarity">
    <text evidence="2">Belongs to the peroxin-13 family.</text>
</comment>
<reference evidence="17" key="1">
    <citation type="submission" date="2021-03" db="EMBL/GenBank/DDBJ databases">
        <authorList>
            <person name="Tagirdzhanova G."/>
        </authorList>
    </citation>
    <scope>NUCLEOTIDE SEQUENCE</scope>
</reference>
<evidence type="ECO:0000256" key="7">
    <source>
        <dbReference type="ARBA" id="ARBA00022989"/>
    </source>
</evidence>
<dbReference type="Pfam" id="PF07653">
    <property type="entry name" value="SH3_2"/>
    <property type="match status" value="1"/>
</dbReference>
<evidence type="ECO:0000256" key="11">
    <source>
        <dbReference type="ARBA" id="ARBA00029693"/>
    </source>
</evidence>
<keyword evidence="8" id="KW-0811">Translocation</keyword>
<keyword evidence="3 14" id="KW-0728">SH3 domain</keyword>
<evidence type="ECO:0000259" key="16">
    <source>
        <dbReference type="PROSITE" id="PS50002"/>
    </source>
</evidence>
<keyword evidence="10" id="KW-0576">Peroxisome</keyword>
<evidence type="ECO:0000256" key="12">
    <source>
        <dbReference type="ARBA" id="ARBA00034535"/>
    </source>
</evidence>
<comment type="subcellular location">
    <subcellularLocation>
        <location evidence="1">Peroxisome membrane</location>
        <topology evidence="1">Single-pass membrane protein</topology>
    </subcellularLocation>
</comment>
<evidence type="ECO:0000256" key="2">
    <source>
        <dbReference type="ARBA" id="ARBA00006033"/>
    </source>
</evidence>
<feature type="compositionally biased region" description="Low complexity" evidence="15">
    <location>
        <begin position="433"/>
        <end position="449"/>
    </location>
</feature>
<dbReference type="SMART" id="SM00326">
    <property type="entry name" value="SH3"/>
    <property type="match status" value="1"/>
</dbReference>
<evidence type="ECO:0000256" key="13">
    <source>
        <dbReference type="ARBA" id="ARBA00065871"/>
    </source>
</evidence>
<evidence type="ECO:0000313" key="17">
    <source>
        <dbReference type="EMBL" id="CAF9910501.1"/>
    </source>
</evidence>
<accession>A0A8H3EPR6</accession>
<dbReference type="InterPro" id="IPR036028">
    <property type="entry name" value="SH3-like_dom_sf"/>
</dbReference>
<comment type="caution">
    <text evidence="17">The sequence shown here is derived from an EMBL/GenBank/DDBJ whole genome shotgun (WGS) entry which is preliminary data.</text>
</comment>
<evidence type="ECO:0000313" key="18">
    <source>
        <dbReference type="Proteomes" id="UP000664534"/>
    </source>
</evidence>
<dbReference type="Pfam" id="PF04088">
    <property type="entry name" value="Peroxin-13_N"/>
    <property type="match status" value="2"/>
</dbReference>
<keyword evidence="9" id="KW-0472">Membrane</keyword>
<proteinExistence type="inferred from homology"/>
<evidence type="ECO:0000256" key="8">
    <source>
        <dbReference type="ARBA" id="ARBA00023010"/>
    </source>
</evidence>
<evidence type="ECO:0000256" key="3">
    <source>
        <dbReference type="ARBA" id="ARBA00022443"/>
    </source>
</evidence>
<dbReference type="GO" id="GO:0016560">
    <property type="term" value="P:protein import into peroxisome matrix, docking"/>
    <property type="evidence" value="ECO:0007669"/>
    <property type="project" value="InterPro"/>
</dbReference>
<sequence>MAAVSPPKPWERANGAATGASSTSTASPHPTTSSSSSSPPTLPDKPSSLSSVVNRNSSTYSPFNQNPYSSAPYSGMGGYSSPYSRFGGMGNSMYGGGYGSMYGGMGAMGGMGMGGYGGGMYGQPGMMGNGDPNDPNSLTNTFSQSTQATFQIIESLVGAFGGFAQMLESTYMATHSSFFGEFPLFLSLVYSYELMQNFDAPPDDIAMVQVAEQFSTLRTTLGSILGIFTVLRWLRTLIAKVTGRPPPADATSLTPSAFASFQGLSPSGPSLLPNGQPTPSKKPFLIFLAAVIGLPYLMTKLIRGLARQNQEQQNQYNQEGRMILGPDGQPMPDQQPHQPIDPSKLDFCRLLYDYTPESLTQGGPPTEGIDLEVKKGDLVAVLSKSDPMGNPSDWWRCRARDGRVGYLPGLYLEGIQRKQQPQIDDGGRVNTMSSLAAGGSGEGSRSNSLKVEAKGPMVEGKAADISAESFQRSQFYN</sequence>
<evidence type="ECO:0000256" key="5">
    <source>
        <dbReference type="ARBA" id="ARBA00022692"/>
    </source>
</evidence>
<dbReference type="EMBL" id="CAJPDT010000007">
    <property type="protein sequence ID" value="CAF9910501.1"/>
    <property type="molecule type" value="Genomic_DNA"/>
</dbReference>
<dbReference type="OrthoDB" id="10037838at2759"/>
<keyword evidence="4" id="KW-0813">Transport</keyword>
<gene>
    <name evidence="17" type="primary">PEX13</name>
    <name evidence="17" type="ORF">IMSHALPRED_009214</name>
</gene>
<dbReference type="AlphaFoldDB" id="A0A8H3EPR6"/>
<feature type="domain" description="SH3" evidence="16">
    <location>
        <begin position="343"/>
        <end position="417"/>
    </location>
</feature>
<dbReference type="PANTHER" id="PTHR19332:SF1">
    <property type="entry name" value="PEROXISOMAL MEMBRANE PROTEIN PEX13"/>
    <property type="match status" value="1"/>
</dbReference>
<comment type="subunit">
    <text evidence="13">Interacts (via SH3 domain) with PEX14 (via SH3-binding motif); forming the PEX13-PEX14 docking complex.</text>
</comment>
<dbReference type="InterPro" id="IPR035463">
    <property type="entry name" value="Pex13"/>
</dbReference>
<keyword evidence="6" id="KW-0653">Protein transport</keyword>
<evidence type="ECO:0000256" key="6">
    <source>
        <dbReference type="ARBA" id="ARBA00022927"/>
    </source>
</evidence>
<dbReference type="FunFam" id="2.30.30.40:FF:000128">
    <property type="entry name" value="Peroxisomal membrane protein (Pex13)"/>
    <property type="match status" value="1"/>
</dbReference>
<keyword evidence="5" id="KW-0812">Transmembrane</keyword>
<dbReference type="GO" id="GO:1990429">
    <property type="term" value="C:peroxisomal importomer complex"/>
    <property type="evidence" value="ECO:0007669"/>
    <property type="project" value="TreeGrafter"/>
</dbReference>
<dbReference type="PANTHER" id="PTHR19332">
    <property type="entry name" value="PEROXISOMAL MEMBRANE PROTEIN PEX13"/>
    <property type="match status" value="1"/>
</dbReference>
<keyword evidence="18" id="KW-1185">Reference proteome</keyword>
<dbReference type="CDD" id="cd11771">
    <property type="entry name" value="SH3_Pex13p_fungal"/>
    <property type="match status" value="1"/>
</dbReference>
<dbReference type="SUPFAM" id="SSF50044">
    <property type="entry name" value="SH3-domain"/>
    <property type="match status" value="1"/>
</dbReference>
<evidence type="ECO:0000256" key="15">
    <source>
        <dbReference type="SAM" id="MobiDB-lite"/>
    </source>
</evidence>
<dbReference type="Proteomes" id="UP000664534">
    <property type="component" value="Unassembled WGS sequence"/>
</dbReference>
<organism evidence="17 18">
    <name type="scientific">Imshaugia aleurites</name>
    <dbReference type="NCBI Taxonomy" id="172621"/>
    <lineage>
        <taxon>Eukaryota</taxon>
        <taxon>Fungi</taxon>
        <taxon>Dikarya</taxon>
        <taxon>Ascomycota</taxon>
        <taxon>Pezizomycotina</taxon>
        <taxon>Lecanoromycetes</taxon>
        <taxon>OSLEUM clade</taxon>
        <taxon>Lecanoromycetidae</taxon>
        <taxon>Lecanorales</taxon>
        <taxon>Lecanorineae</taxon>
        <taxon>Parmeliaceae</taxon>
        <taxon>Imshaugia</taxon>
    </lineage>
</organism>
<feature type="region of interest" description="Disordered" evidence="15">
    <location>
        <begin position="418"/>
        <end position="464"/>
    </location>
</feature>
<name>A0A8H3EPR6_9LECA</name>
<dbReference type="InterPro" id="IPR007223">
    <property type="entry name" value="Peroxin-13_N"/>
</dbReference>
<keyword evidence="7" id="KW-1133">Transmembrane helix</keyword>
<evidence type="ECO:0000256" key="4">
    <source>
        <dbReference type="ARBA" id="ARBA00022448"/>
    </source>
</evidence>
<dbReference type="InterPro" id="IPR001452">
    <property type="entry name" value="SH3_domain"/>
</dbReference>
<evidence type="ECO:0000256" key="9">
    <source>
        <dbReference type="ARBA" id="ARBA00023136"/>
    </source>
</evidence>